<proteinExistence type="predicted"/>
<dbReference type="Proteomes" id="UP000235015">
    <property type="component" value="Unassembled WGS sequence"/>
</dbReference>
<protein>
    <submittedName>
        <fullName evidence="2">TIGR03757 family integrating conjugative element protein</fullName>
    </submittedName>
</protein>
<dbReference type="InterPro" id="IPR011090">
    <property type="entry name" value="Integr_conj_element_PFL4709"/>
</dbReference>
<name>A0A2N6CW53_9GAMM</name>
<organism evidence="2 3">
    <name type="scientific">Sedimenticola selenatireducens</name>
    <dbReference type="NCBI Taxonomy" id="191960"/>
    <lineage>
        <taxon>Bacteria</taxon>
        <taxon>Pseudomonadati</taxon>
        <taxon>Pseudomonadota</taxon>
        <taxon>Gammaproteobacteria</taxon>
        <taxon>Chromatiales</taxon>
        <taxon>Sedimenticolaceae</taxon>
        <taxon>Sedimenticola</taxon>
    </lineage>
</organism>
<dbReference type="Pfam" id="PF07511">
    <property type="entry name" value="DUF1525"/>
    <property type="match status" value="1"/>
</dbReference>
<dbReference type="NCBIfam" id="TIGR03757">
    <property type="entry name" value="conj_TIGR03757"/>
    <property type="match status" value="1"/>
</dbReference>
<dbReference type="EMBL" id="PKUN01000017">
    <property type="protein sequence ID" value="PLX61422.1"/>
    <property type="molecule type" value="Genomic_DNA"/>
</dbReference>
<evidence type="ECO:0000313" key="3">
    <source>
        <dbReference type="Proteomes" id="UP000235015"/>
    </source>
</evidence>
<dbReference type="AlphaFoldDB" id="A0A2N6CW53"/>
<evidence type="ECO:0000313" key="2">
    <source>
        <dbReference type="EMBL" id="PLX61422.1"/>
    </source>
</evidence>
<evidence type="ECO:0000256" key="1">
    <source>
        <dbReference type="SAM" id="SignalP"/>
    </source>
</evidence>
<reference evidence="2 3" key="1">
    <citation type="submission" date="2017-11" db="EMBL/GenBank/DDBJ databases">
        <title>Genome-resolved metagenomics identifies genetic mobility, metabolic interactions, and unexpected diversity in perchlorate-reducing communities.</title>
        <authorList>
            <person name="Barnum T.P."/>
            <person name="Figueroa I.A."/>
            <person name="Carlstrom C.I."/>
            <person name="Lucas L.N."/>
            <person name="Engelbrektson A.L."/>
            <person name="Coates J.D."/>
        </authorList>
    </citation>
    <scope>NUCLEOTIDE SEQUENCE [LARGE SCALE GENOMIC DNA]</scope>
    <source>
        <strain evidence="2">BM301</strain>
    </source>
</reference>
<comment type="caution">
    <text evidence="2">The sequence shown here is derived from an EMBL/GenBank/DDBJ whole genome shotgun (WGS) entry which is preliminary data.</text>
</comment>
<sequence length="161" mass="17957">MIGKTQSIRFVVLVSVVFALFASGMVQAAQQGAGNPPFVEVFTVSGSPITPEADPRWSTSSIIDLQVYNLDGIQRIESQLSQGLTADPKQSKQVVLQRFQQLNEDDRARMQQAAMGLAKAVQYCVDRYPAMVFDGRAVIYGVTDIHQALVRYRQWREGRHP</sequence>
<feature type="signal peptide" evidence="1">
    <location>
        <begin position="1"/>
        <end position="28"/>
    </location>
</feature>
<feature type="chain" id="PRO_5014788726" evidence="1">
    <location>
        <begin position="29"/>
        <end position="161"/>
    </location>
</feature>
<gene>
    <name evidence="2" type="ORF">C0630_10855</name>
</gene>
<accession>A0A2N6CW53</accession>
<keyword evidence="1" id="KW-0732">Signal</keyword>